<evidence type="ECO:0000256" key="1">
    <source>
        <dbReference type="ARBA" id="ARBA00008604"/>
    </source>
</evidence>
<proteinExistence type="inferred from homology"/>
<comment type="similarity">
    <text evidence="1 11">Belongs to the peptidase A22A family.</text>
</comment>
<evidence type="ECO:0000256" key="12">
    <source>
        <dbReference type="SAM" id="MobiDB-lite"/>
    </source>
</evidence>
<dbReference type="FunFam" id="1.10.472.100:FF:000003">
    <property type="entry name" value="Presenilin"/>
    <property type="match status" value="1"/>
</dbReference>
<dbReference type="GO" id="GO:0070765">
    <property type="term" value="C:gamma-secretase complex"/>
    <property type="evidence" value="ECO:0007669"/>
    <property type="project" value="UniProtKB-ARBA"/>
</dbReference>
<keyword evidence="3 11" id="KW-0378">Hydrolase</keyword>
<feature type="transmembrane region" description="Helical" evidence="11">
    <location>
        <begin position="14"/>
        <end position="39"/>
    </location>
</feature>
<feature type="region of interest" description="Disordered" evidence="12">
    <location>
        <begin position="74"/>
        <end position="99"/>
    </location>
</feature>
<keyword evidence="6 11" id="KW-1133">Transmembrane helix</keyword>
<gene>
    <name evidence="13" type="ORF">BCR42DRAFT_77448</name>
</gene>
<dbReference type="Proteomes" id="UP000193560">
    <property type="component" value="Unassembled WGS sequence"/>
</dbReference>
<comment type="domain">
    <text evidence="11">The PAL motif is required for normal active site conformation.</text>
</comment>
<dbReference type="EC" id="3.4.23.-" evidence="11"/>
<keyword evidence="5 11" id="KW-0914">Notch signaling pathway</keyword>
<accession>A0A1X2IAK5</accession>
<protein>
    <recommendedName>
        <fullName evidence="11">Presenilin</fullName>
        <ecNumber evidence="11">3.4.23.-</ecNumber>
    </recommendedName>
</protein>
<evidence type="ECO:0000256" key="9">
    <source>
        <dbReference type="ARBA" id="ARBA00053367"/>
    </source>
</evidence>
<comment type="function">
    <text evidence="11">Probable subunit of the gamma-secretase complex, an endoprotease complex that catalyzes the intramembrane cleavage of integral membrane proteins such as Notch receptors.</text>
</comment>
<evidence type="ECO:0000313" key="14">
    <source>
        <dbReference type="Proteomes" id="UP000193560"/>
    </source>
</evidence>
<keyword evidence="8 11" id="KW-0472">Membrane</keyword>
<dbReference type="GO" id="GO:0006509">
    <property type="term" value="P:membrane protein ectodomain proteolysis"/>
    <property type="evidence" value="ECO:0007669"/>
    <property type="project" value="TreeGrafter"/>
</dbReference>
<dbReference type="GO" id="GO:0005789">
    <property type="term" value="C:endoplasmic reticulum membrane"/>
    <property type="evidence" value="ECO:0007669"/>
    <property type="project" value="UniProtKB-SubCell"/>
</dbReference>
<feature type="compositionally biased region" description="Low complexity" evidence="12">
    <location>
        <begin position="76"/>
        <end position="93"/>
    </location>
</feature>
<comment type="subunit">
    <text evidence="10">Homodimer. Component of the gamma-secretase complex, a complex composed of a presenilin homodimer, nicastrin, aph1 and pen2.</text>
</comment>
<dbReference type="InterPro" id="IPR006639">
    <property type="entry name" value="Preselin/SPP"/>
</dbReference>
<evidence type="ECO:0000256" key="11">
    <source>
        <dbReference type="RuleBase" id="RU361148"/>
    </source>
</evidence>
<comment type="function">
    <text evidence="9">Probable catalytic subunit of the gamma-secretase complex, an endoprotease complex that catalyzes the intramembrane cleavage of integral membrane proteins such as Notch receptors. Requires the other members of the gamma-secretase complex to have a protease activity.</text>
</comment>
<evidence type="ECO:0000256" key="6">
    <source>
        <dbReference type="ARBA" id="ARBA00022989"/>
    </source>
</evidence>
<dbReference type="GO" id="GO:0000139">
    <property type="term" value="C:Golgi membrane"/>
    <property type="evidence" value="ECO:0007669"/>
    <property type="project" value="UniProtKB-SubCell"/>
</dbReference>
<reference evidence="13 14" key="1">
    <citation type="submission" date="2016-07" db="EMBL/GenBank/DDBJ databases">
        <title>Pervasive Adenine N6-methylation of Active Genes in Fungi.</title>
        <authorList>
            <consortium name="DOE Joint Genome Institute"/>
            <person name="Mondo S.J."/>
            <person name="Dannebaum R.O."/>
            <person name="Kuo R.C."/>
            <person name="Labutti K."/>
            <person name="Haridas S."/>
            <person name="Kuo A."/>
            <person name="Salamov A."/>
            <person name="Ahrendt S.R."/>
            <person name="Lipzen A."/>
            <person name="Sullivan W."/>
            <person name="Andreopoulos W.B."/>
            <person name="Clum A."/>
            <person name="Lindquist E."/>
            <person name="Daum C."/>
            <person name="Ramamoorthy G.K."/>
            <person name="Gryganskyi A."/>
            <person name="Culley D."/>
            <person name="Magnuson J.K."/>
            <person name="James T.Y."/>
            <person name="O'Malley M.A."/>
            <person name="Stajich J.E."/>
            <person name="Spatafora J.W."/>
            <person name="Visel A."/>
            <person name="Grigoriev I.V."/>
        </authorList>
    </citation>
    <scope>NUCLEOTIDE SEQUENCE [LARGE SCALE GENOMIC DNA]</scope>
    <source>
        <strain evidence="13 14">NRRL 1336</strain>
    </source>
</reference>
<keyword evidence="2 11" id="KW-0812">Transmembrane</keyword>
<dbReference type="PANTHER" id="PTHR10202:SF13">
    <property type="entry name" value="PRESENILIN HOMOLOG"/>
    <property type="match status" value="1"/>
</dbReference>
<evidence type="ECO:0000313" key="13">
    <source>
        <dbReference type="EMBL" id="ORZ12808.1"/>
    </source>
</evidence>
<dbReference type="Pfam" id="PF01080">
    <property type="entry name" value="Presenilin"/>
    <property type="match status" value="1"/>
</dbReference>
<evidence type="ECO:0000256" key="8">
    <source>
        <dbReference type="ARBA" id="ARBA00023136"/>
    </source>
</evidence>
<dbReference type="GO" id="GO:0042500">
    <property type="term" value="F:aspartic endopeptidase activity, intramembrane cleaving"/>
    <property type="evidence" value="ECO:0007669"/>
    <property type="project" value="InterPro"/>
</dbReference>
<evidence type="ECO:0000256" key="7">
    <source>
        <dbReference type="ARBA" id="ARBA00023034"/>
    </source>
</evidence>
<evidence type="ECO:0000256" key="2">
    <source>
        <dbReference type="ARBA" id="ARBA00022692"/>
    </source>
</evidence>
<comment type="subcellular location">
    <subcellularLocation>
        <location evidence="11">Endoplasmic reticulum membrane</location>
        <topology evidence="11">Multi-pass membrane protein</topology>
    </subcellularLocation>
    <subcellularLocation>
        <location evidence="11">Golgi apparatus membrane</location>
        <topology evidence="11">Multi-pass membrane protein</topology>
    </subcellularLocation>
</comment>
<dbReference type="EMBL" id="MCGE01000018">
    <property type="protein sequence ID" value="ORZ12808.1"/>
    <property type="molecule type" value="Genomic_DNA"/>
</dbReference>
<dbReference type="OrthoDB" id="432970at2759"/>
<evidence type="ECO:0000256" key="5">
    <source>
        <dbReference type="ARBA" id="ARBA00022976"/>
    </source>
</evidence>
<dbReference type="GO" id="GO:0044351">
    <property type="term" value="P:macropinocytosis"/>
    <property type="evidence" value="ECO:0007669"/>
    <property type="project" value="UniProtKB-ARBA"/>
</dbReference>
<evidence type="ECO:0000256" key="10">
    <source>
        <dbReference type="ARBA" id="ARBA00066080"/>
    </source>
</evidence>
<dbReference type="STRING" id="90262.A0A1X2IAK5"/>
<feature type="compositionally biased region" description="Low complexity" evidence="12">
    <location>
        <begin position="218"/>
        <end position="229"/>
    </location>
</feature>
<evidence type="ECO:0000256" key="4">
    <source>
        <dbReference type="ARBA" id="ARBA00022824"/>
    </source>
</evidence>
<dbReference type="InterPro" id="IPR042524">
    <property type="entry name" value="Presenilin_C"/>
</dbReference>
<comment type="caution">
    <text evidence="13">The sequence shown here is derived from an EMBL/GenBank/DDBJ whole genome shotgun (WGS) entry which is preliminary data.</text>
</comment>
<keyword evidence="14" id="KW-1185">Reference proteome</keyword>
<feature type="transmembrane region" description="Helical" evidence="11">
    <location>
        <begin position="269"/>
        <end position="292"/>
    </location>
</feature>
<keyword evidence="4 11" id="KW-0256">Endoplasmic reticulum</keyword>
<dbReference type="PRINTS" id="PR01072">
    <property type="entry name" value="PRESENILIN"/>
</dbReference>
<feature type="transmembrane region" description="Helical" evidence="11">
    <location>
        <begin position="304"/>
        <end position="331"/>
    </location>
</feature>
<sequence length="333" mass="36484">MAFSLTGLEQWTTWILLGLLAVWDLIAVLCPFGPLRLLIESSRTQQREVPALLYSVNAVWFMLASPSHFQISHTFTTPTDNDNNTNKQTTKPQGESIDTDHYQLDVATVTSTSLQSIDSIGHHRYPASTASSSAPINQRHHLDTHTETTTGTPMTRAEPLSANNRYSIEEGGFYRISNDNRSTATVTTTAAGTTNDACRPIDSTDNTDVRRRNLNQNDQQQQLSQENPNGAPAIDVTDEEDAERSGLKLGLGDFVFYSVLVARAAMYDWITTVCCTIAVLTGLTATIFLLAIYKKALPALPISIAFGILFYFVAKAVLVPYIAAICVFGMVGI</sequence>
<dbReference type="Gene3D" id="1.10.472.100">
    <property type="entry name" value="Presenilin"/>
    <property type="match status" value="1"/>
</dbReference>
<organism evidence="13 14">
    <name type="scientific">Absidia repens</name>
    <dbReference type="NCBI Taxonomy" id="90262"/>
    <lineage>
        <taxon>Eukaryota</taxon>
        <taxon>Fungi</taxon>
        <taxon>Fungi incertae sedis</taxon>
        <taxon>Mucoromycota</taxon>
        <taxon>Mucoromycotina</taxon>
        <taxon>Mucoromycetes</taxon>
        <taxon>Mucorales</taxon>
        <taxon>Cunninghamellaceae</taxon>
        <taxon>Absidia</taxon>
    </lineage>
</organism>
<feature type="region of interest" description="Disordered" evidence="12">
    <location>
        <begin position="218"/>
        <end position="238"/>
    </location>
</feature>
<keyword evidence="11" id="KW-0645">Protease</keyword>
<dbReference type="SMART" id="SM00730">
    <property type="entry name" value="PSN"/>
    <property type="match status" value="1"/>
</dbReference>
<dbReference type="InterPro" id="IPR001108">
    <property type="entry name" value="Peptidase_A22A"/>
</dbReference>
<evidence type="ECO:0000256" key="3">
    <source>
        <dbReference type="ARBA" id="ARBA00022801"/>
    </source>
</evidence>
<dbReference type="PANTHER" id="PTHR10202">
    <property type="entry name" value="PRESENILIN"/>
    <property type="match status" value="1"/>
</dbReference>
<keyword evidence="7 11" id="KW-0333">Golgi apparatus</keyword>
<name>A0A1X2IAK5_9FUNG</name>
<dbReference type="AlphaFoldDB" id="A0A1X2IAK5"/>
<dbReference type="GO" id="GO:0016485">
    <property type="term" value="P:protein processing"/>
    <property type="evidence" value="ECO:0007669"/>
    <property type="project" value="InterPro"/>
</dbReference>